<dbReference type="Gene3D" id="2.20.200.10">
    <property type="entry name" value="Outer membrane efflux proteins (OEP)"/>
    <property type="match status" value="1"/>
</dbReference>
<dbReference type="InterPro" id="IPR010131">
    <property type="entry name" value="MdtP/NodT-like"/>
</dbReference>
<sequence length="464" mass="50493">MNCRNWIYPAAVVVTIAGCALKPLPSPKEILDEALPPQTGIPEQWVAATNSAPVHSGWLQSFNDPTLVALVNEALANNRDLLAAAEAVAIARETIAVVGAQLLPQIGGQLGGKRTYDFGGRDDVKHSFTHTLIALGLNWELDVWGRLRAERAAAAIDYEVAALDYAYARQSLAATVALNWYLVSEAQQLLSLAERAVGIYTRLYDLADFRYQSGKTSQLDVADSRARVESAQANLQSARIAFGRAVRSLEVLLGRYPAAELAAASHYPAVPPVVAADTPIALVSRRPDILAAEYAVLAAFRRQEAARLALRPSFSLSLTAERLGDHLLEQLHLSQDRASAQLGSIIPIYEGGALCAYVRITTAQQAQAVANYGSSLLSAFREVENALESERLLEQRLGFARSSLADRDRAVEIAIDQYQAGKRDLLWVEILQTEQLVAQAEVIKLENQRLANRIQLHLALGGDF</sequence>
<proteinExistence type="inferred from homology"/>
<keyword evidence="2" id="KW-1134">Transmembrane beta strand</keyword>
<evidence type="ECO:0000256" key="2">
    <source>
        <dbReference type="RuleBase" id="RU362097"/>
    </source>
</evidence>
<dbReference type="PANTHER" id="PTHR30203:SF29">
    <property type="entry name" value="PROTEIN CYAE"/>
    <property type="match status" value="1"/>
</dbReference>
<dbReference type="SUPFAM" id="SSF56954">
    <property type="entry name" value="Outer membrane efflux proteins (OEP)"/>
    <property type="match status" value="1"/>
</dbReference>
<evidence type="ECO:0000256" key="1">
    <source>
        <dbReference type="ARBA" id="ARBA00007613"/>
    </source>
</evidence>
<comment type="caution">
    <text evidence="3">The sequence shown here is derived from an EMBL/GenBank/DDBJ whole genome shotgun (WGS) entry which is preliminary data.</text>
</comment>
<reference evidence="3" key="1">
    <citation type="thesis" date="2020" institute="Technische Universitat Dresden" country="Dresden, Germany">
        <title>The Agarolytic System of Microbulbifer elongatus PORT2, Isolated from Batu Karas, Pangandaran West Java Indonesia.</title>
        <authorList>
            <person name="Anggraeni S.R."/>
        </authorList>
    </citation>
    <scope>NUCLEOTIDE SEQUENCE</scope>
    <source>
        <strain evidence="3">PORT2</strain>
    </source>
</reference>
<keyword evidence="2" id="KW-0472">Membrane</keyword>
<evidence type="ECO:0000313" key="3">
    <source>
        <dbReference type="EMBL" id="MCQ3828733.1"/>
    </source>
</evidence>
<organism evidence="3 4">
    <name type="scientific">Microbulbifer elongatus</name>
    <dbReference type="NCBI Taxonomy" id="86173"/>
    <lineage>
        <taxon>Bacteria</taxon>
        <taxon>Pseudomonadati</taxon>
        <taxon>Pseudomonadota</taxon>
        <taxon>Gammaproteobacteria</taxon>
        <taxon>Cellvibrionales</taxon>
        <taxon>Microbulbiferaceae</taxon>
        <taxon>Microbulbifer</taxon>
    </lineage>
</organism>
<keyword evidence="2" id="KW-0812">Transmembrane</keyword>
<keyword evidence="2" id="KW-0449">Lipoprotein</keyword>
<name>A0ABT1NXX2_9GAMM</name>
<accession>A0ABT1NXX2</accession>
<dbReference type="PANTHER" id="PTHR30203">
    <property type="entry name" value="OUTER MEMBRANE CATION EFFLUX PROTEIN"/>
    <property type="match status" value="1"/>
</dbReference>
<dbReference type="EMBL" id="JACASI010000013">
    <property type="protein sequence ID" value="MCQ3828733.1"/>
    <property type="molecule type" value="Genomic_DNA"/>
</dbReference>
<dbReference type="InterPro" id="IPR003423">
    <property type="entry name" value="OMP_efflux"/>
</dbReference>
<dbReference type="Pfam" id="PF02321">
    <property type="entry name" value="OEP"/>
    <property type="match status" value="2"/>
</dbReference>
<keyword evidence="4" id="KW-1185">Reference proteome</keyword>
<gene>
    <name evidence="3" type="ORF">HXX02_04700</name>
</gene>
<comment type="similarity">
    <text evidence="1 2">Belongs to the outer membrane factor (OMF) (TC 1.B.17) family.</text>
</comment>
<dbReference type="NCBIfam" id="TIGR01845">
    <property type="entry name" value="outer_NodT"/>
    <property type="match status" value="1"/>
</dbReference>
<dbReference type="Gene3D" id="1.20.1600.10">
    <property type="entry name" value="Outer membrane efflux proteins (OEP)"/>
    <property type="match status" value="1"/>
</dbReference>
<comment type="subcellular location">
    <subcellularLocation>
        <location evidence="2">Cell outer membrane</location>
        <topology evidence="2">Lipid-anchor</topology>
    </subcellularLocation>
</comment>
<protein>
    <submittedName>
        <fullName evidence="3">TolC family protein</fullName>
    </submittedName>
</protein>
<keyword evidence="2" id="KW-0564">Palmitate</keyword>
<dbReference type="Proteomes" id="UP001205566">
    <property type="component" value="Unassembled WGS sequence"/>
</dbReference>
<evidence type="ECO:0000313" key="4">
    <source>
        <dbReference type="Proteomes" id="UP001205566"/>
    </source>
</evidence>
<dbReference type="PROSITE" id="PS51257">
    <property type="entry name" value="PROKAR_LIPOPROTEIN"/>
    <property type="match status" value="1"/>
</dbReference>